<dbReference type="Gene3D" id="3.40.980.10">
    <property type="entry name" value="MoaB/Mog-like domain"/>
    <property type="match status" value="1"/>
</dbReference>
<dbReference type="InterPro" id="IPR008135">
    <property type="entry name" value="Competence-induced_CinA"/>
</dbReference>
<dbReference type="InterPro" id="IPR001453">
    <property type="entry name" value="MoaB/Mog_dom"/>
</dbReference>
<dbReference type="Pfam" id="PF02464">
    <property type="entry name" value="CinA"/>
    <property type="match status" value="1"/>
</dbReference>
<dbReference type="NCBIfam" id="TIGR00199">
    <property type="entry name" value="PncC_domain"/>
    <property type="match status" value="1"/>
</dbReference>
<dbReference type="CDD" id="cd00885">
    <property type="entry name" value="cinA"/>
    <property type="match status" value="1"/>
</dbReference>
<dbReference type="RefSeq" id="WP_206721333.1">
    <property type="nucleotide sequence ID" value="NZ_CP071090.1"/>
</dbReference>
<dbReference type="InterPro" id="IPR050101">
    <property type="entry name" value="CinA"/>
</dbReference>
<dbReference type="SUPFAM" id="SSF142433">
    <property type="entry name" value="CinA-like"/>
    <property type="match status" value="1"/>
</dbReference>
<accession>A0ABX7NQ96</accession>
<dbReference type="InterPro" id="IPR036653">
    <property type="entry name" value="CinA-like_C"/>
</dbReference>
<dbReference type="HAMAP" id="MF_00226_B">
    <property type="entry name" value="CinA_B"/>
    <property type="match status" value="1"/>
</dbReference>
<dbReference type="Pfam" id="PF18146">
    <property type="entry name" value="CinA_KH"/>
    <property type="match status" value="1"/>
</dbReference>
<comment type="similarity">
    <text evidence="1">Belongs to the CinA family.</text>
</comment>
<dbReference type="Proteomes" id="UP000662747">
    <property type="component" value="Chromosome"/>
</dbReference>
<dbReference type="Gene3D" id="3.90.950.20">
    <property type="entry name" value="CinA-like"/>
    <property type="match status" value="1"/>
</dbReference>
<dbReference type="InterPro" id="IPR041424">
    <property type="entry name" value="CinA_KH"/>
</dbReference>
<evidence type="ECO:0000313" key="3">
    <source>
        <dbReference type="EMBL" id="QSQ19750.1"/>
    </source>
</evidence>
<evidence type="ECO:0000256" key="1">
    <source>
        <dbReference type="HAMAP-Rule" id="MF_00226"/>
    </source>
</evidence>
<dbReference type="SUPFAM" id="SSF53218">
    <property type="entry name" value="Molybdenum cofactor biosynthesis proteins"/>
    <property type="match status" value="1"/>
</dbReference>
<dbReference type="PIRSF" id="PIRSF006728">
    <property type="entry name" value="CinA"/>
    <property type="match status" value="1"/>
</dbReference>
<proteinExistence type="inferred from homology"/>
<dbReference type="SMART" id="SM00852">
    <property type="entry name" value="MoCF_biosynth"/>
    <property type="match status" value="1"/>
</dbReference>
<dbReference type="Gene3D" id="3.30.70.2860">
    <property type="match status" value="1"/>
</dbReference>
<evidence type="ECO:0000313" key="4">
    <source>
        <dbReference type="Proteomes" id="UP000662747"/>
    </source>
</evidence>
<evidence type="ECO:0000259" key="2">
    <source>
        <dbReference type="SMART" id="SM00852"/>
    </source>
</evidence>
<reference evidence="3 4" key="1">
    <citation type="submission" date="2021-02" db="EMBL/GenBank/DDBJ databases">
        <title>De Novo genome assembly of isolated myxobacteria.</title>
        <authorList>
            <person name="Stevens D.C."/>
        </authorList>
    </citation>
    <scope>NUCLEOTIDE SEQUENCE [LARGE SCALE GENOMIC DNA]</scope>
    <source>
        <strain evidence="4">SCPEA02</strain>
    </source>
</reference>
<dbReference type="NCBIfam" id="TIGR00200">
    <property type="entry name" value="cinA_nterm"/>
    <property type="match status" value="1"/>
</dbReference>
<sequence length="423" mass="44392">MRVELLCTGDELVTGLITDTNSTFLEARLFDLGVKVNRVVVVGDVRPDITHALLSAASRADVVVVCGGLGPTADDFTLECAAAAAGVPLEEDAGVLGCLKERYAARGMSTDLNPGQLRMARIPRGSEPVRNPVGSAPLVILTLGGCRLFFLPGVPREFKALLDGEVLPRIRTWLEAEPGRTHRAFRLLRTVGMGESVLDQQVMPLAPSHPRVVFGFRTHAPENHLKLMADAPSQAEADAALAAAEAECRRVLGTSVYGADGEEYAPVLLDLLGRAKATLSAAESCTGGLISQQLTAVPGASNVFMGGAVVYTEKMKTAWVGVPPEVLERHTAVSRETAIAMAEGVRAACGTTYGLSVTGYAGPGGGTPEDPVGTVYCALAGAGMSTRCERLTLTGGRDLVRLFAASHTLEMLRQHLLAAAVTP</sequence>
<dbReference type="EMBL" id="CP071090">
    <property type="protein sequence ID" value="QSQ19750.1"/>
    <property type="molecule type" value="Genomic_DNA"/>
</dbReference>
<dbReference type="PANTHER" id="PTHR13939">
    <property type="entry name" value="NICOTINAMIDE-NUCLEOTIDE AMIDOHYDROLASE PNCC"/>
    <property type="match status" value="1"/>
</dbReference>
<name>A0ABX7NQ96_9BACT</name>
<gene>
    <name evidence="3" type="ORF">JY651_31260</name>
</gene>
<dbReference type="InterPro" id="IPR036425">
    <property type="entry name" value="MoaB/Mog-like_dom_sf"/>
</dbReference>
<dbReference type="PANTHER" id="PTHR13939:SF0">
    <property type="entry name" value="NMN AMIDOHYDROLASE-LIKE PROTEIN YFAY"/>
    <property type="match status" value="1"/>
</dbReference>
<keyword evidence="4" id="KW-1185">Reference proteome</keyword>
<protein>
    <recommendedName>
        <fullName evidence="1">CinA-like protein</fullName>
    </recommendedName>
</protein>
<feature type="domain" description="MoaB/Mog" evidence="2">
    <location>
        <begin position="4"/>
        <end position="173"/>
    </location>
</feature>
<dbReference type="InterPro" id="IPR008136">
    <property type="entry name" value="CinA_C"/>
</dbReference>
<organism evidence="3 4">
    <name type="scientific">Pyxidicoccus parkwayensis</name>
    <dbReference type="NCBI Taxonomy" id="2813578"/>
    <lineage>
        <taxon>Bacteria</taxon>
        <taxon>Pseudomonadati</taxon>
        <taxon>Myxococcota</taxon>
        <taxon>Myxococcia</taxon>
        <taxon>Myxococcales</taxon>
        <taxon>Cystobacterineae</taxon>
        <taxon>Myxococcaceae</taxon>
        <taxon>Pyxidicoccus</taxon>
    </lineage>
</organism>
<dbReference type="Pfam" id="PF00994">
    <property type="entry name" value="MoCF_biosynth"/>
    <property type="match status" value="1"/>
</dbReference>